<accession>A0ABS8P5G3</accession>
<dbReference type="RefSeq" id="WP_230731682.1">
    <property type="nucleotide sequence ID" value="NZ_JAJNDB010000001.1"/>
</dbReference>
<comment type="caution">
    <text evidence="1">The sequence shown here is derived from an EMBL/GenBank/DDBJ whole genome shotgun (WGS) entry which is preliminary data.</text>
</comment>
<evidence type="ECO:0000313" key="1">
    <source>
        <dbReference type="EMBL" id="MCD2193486.1"/>
    </source>
</evidence>
<proteinExistence type="predicted"/>
<gene>
    <name evidence="1" type="ORF">LQ327_08835</name>
</gene>
<evidence type="ECO:0000313" key="2">
    <source>
        <dbReference type="Proteomes" id="UP001199469"/>
    </source>
</evidence>
<organism evidence="1 2">
    <name type="scientific">Actinomycetospora endophytica</name>
    <dbReference type="NCBI Taxonomy" id="2291215"/>
    <lineage>
        <taxon>Bacteria</taxon>
        <taxon>Bacillati</taxon>
        <taxon>Actinomycetota</taxon>
        <taxon>Actinomycetes</taxon>
        <taxon>Pseudonocardiales</taxon>
        <taxon>Pseudonocardiaceae</taxon>
        <taxon>Actinomycetospora</taxon>
    </lineage>
</organism>
<name>A0ABS8P5G3_9PSEU</name>
<sequence>MNAPVVIALLVVACALGVTALASLAAGAPVLALGLTVCAGASLTGATALGGARR</sequence>
<dbReference type="EMBL" id="JAJNDB010000001">
    <property type="protein sequence ID" value="MCD2193486.1"/>
    <property type="molecule type" value="Genomic_DNA"/>
</dbReference>
<reference evidence="1 2" key="1">
    <citation type="submission" date="2021-11" db="EMBL/GenBank/DDBJ databases">
        <title>Draft genome sequence of Actinomycetospora sp. SF1 isolated from the rhizosphere soil.</title>
        <authorList>
            <person name="Duangmal K."/>
            <person name="Chantavorakit T."/>
        </authorList>
    </citation>
    <scope>NUCLEOTIDE SEQUENCE [LARGE SCALE GENOMIC DNA]</scope>
    <source>
        <strain evidence="1 2">TBRC 5722</strain>
    </source>
</reference>
<protein>
    <submittedName>
        <fullName evidence="1">Uncharacterized protein</fullName>
    </submittedName>
</protein>
<dbReference type="Proteomes" id="UP001199469">
    <property type="component" value="Unassembled WGS sequence"/>
</dbReference>
<keyword evidence="2" id="KW-1185">Reference proteome</keyword>